<gene>
    <name evidence="1" type="ORF">QQ020_26630</name>
</gene>
<dbReference type="RefSeq" id="WP_346761020.1">
    <property type="nucleotide sequence ID" value="NZ_JAUJEB010000007.1"/>
</dbReference>
<evidence type="ECO:0000313" key="2">
    <source>
        <dbReference type="Proteomes" id="UP001172083"/>
    </source>
</evidence>
<proteinExistence type="predicted"/>
<name>A0ABT8LD29_9BACT</name>
<keyword evidence="2" id="KW-1185">Reference proteome</keyword>
<dbReference type="EMBL" id="JAUJEB010000007">
    <property type="protein sequence ID" value="MDN5215682.1"/>
    <property type="molecule type" value="Genomic_DNA"/>
</dbReference>
<sequence length="318" mass="35037">MKNIQNRLIVLLVAILISTPNAFAQFTQGLNTDQLHTYKKVGINTNNPTSPLEIHSTGTLGGIFNPATAYLKITDGTTTMLVDGNEIHSNQSLVFGSSYTSDFKFRNVDGSGFEDLLLIKSDGKVGIGTATPQSNLHISSGTDGDAILTLSSDEDNNNEFDNSLIQLRQDGGRLGVNIGYDEANFGSNIFGIGRRLTNVDYWDTFIINTTNGNIGIGTNQTTSYKLSVQGKVRAEEVKVYTGWADFVFEDDYDLPTLQEVEQYIKINKHLPEIPSAEEVAENGVSLGEMDSKLLQKIEELTLYIIEQEKRIKQLEALK</sequence>
<reference evidence="1" key="1">
    <citation type="submission" date="2023-06" db="EMBL/GenBank/DDBJ databases">
        <title>Genomic of Agaribacillus aureum.</title>
        <authorList>
            <person name="Wang G."/>
        </authorList>
    </citation>
    <scope>NUCLEOTIDE SEQUENCE</scope>
    <source>
        <strain evidence="1">BMA12</strain>
    </source>
</reference>
<comment type="caution">
    <text evidence="1">The sequence shown here is derived from an EMBL/GenBank/DDBJ whole genome shotgun (WGS) entry which is preliminary data.</text>
</comment>
<protein>
    <recommendedName>
        <fullName evidence="3">Peptidase S74 domain-containing protein</fullName>
    </recommendedName>
</protein>
<accession>A0ABT8LD29</accession>
<dbReference type="Proteomes" id="UP001172083">
    <property type="component" value="Unassembled WGS sequence"/>
</dbReference>
<evidence type="ECO:0000313" key="1">
    <source>
        <dbReference type="EMBL" id="MDN5215682.1"/>
    </source>
</evidence>
<evidence type="ECO:0008006" key="3">
    <source>
        <dbReference type="Google" id="ProtNLM"/>
    </source>
</evidence>
<organism evidence="1 2">
    <name type="scientific">Agaribacillus aureus</name>
    <dbReference type="NCBI Taxonomy" id="3051825"/>
    <lineage>
        <taxon>Bacteria</taxon>
        <taxon>Pseudomonadati</taxon>
        <taxon>Bacteroidota</taxon>
        <taxon>Cytophagia</taxon>
        <taxon>Cytophagales</taxon>
        <taxon>Splendidivirgaceae</taxon>
        <taxon>Agaribacillus</taxon>
    </lineage>
</organism>